<sequence>MAYRRTEKVGKKLEEKLKAILQAAQVVFAEHGYHGTSIKEVARRAGVATGTIYLYLRNKEALFAAVVDEIYETVISKIAERRKGAFGIREKLKASMEAAIEALGRHRELAKVVLLQTAGSNPAFGEQLADLLGRLAELVEEDIREAMETGLIPPQDSRIAAAAFIGTFYNVVLSWLRKGYPASLEEAAGPLVEYNLRGLGFHA</sequence>
<dbReference type="Gene3D" id="1.10.10.60">
    <property type="entry name" value="Homeodomain-like"/>
    <property type="match status" value="1"/>
</dbReference>
<feature type="domain" description="HTH tetR-type" evidence="5">
    <location>
        <begin position="14"/>
        <end position="74"/>
    </location>
</feature>
<proteinExistence type="predicted"/>
<gene>
    <name evidence="6" type="primary">AcrR</name>
    <name evidence="6" type="ordered locus">PTH_0211</name>
</gene>
<evidence type="ECO:0000313" key="7">
    <source>
        <dbReference type="Proteomes" id="UP000006556"/>
    </source>
</evidence>
<dbReference type="PANTHER" id="PTHR30055:SF238">
    <property type="entry name" value="MYCOFACTOCIN BIOSYNTHESIS TRANSCRIPTIONAL REGULATOR MFTR-RELATED"/>
    <property type="match status" value="1"/>
</dbReference>
<dbReference type="PANTHER" id="PTHR30055">
    <property type="entry name" value="HTH-TYPE TRANSCRIPTIONAL REGULATOR RUTR"/>
    <property type="match status" value="1"/>
</dbReference>
<feature type="DNA-binding region" description="H-T-H motif" evidence="4">
    <location>
        <begin position="37"/>
        <end position="56"/>
    </location>
</feature>
<dbReference type="STRING" id="370438.PTH_0211"/>
<evidence type="ECO:0000313" key="6">
    <source>
        <dbReference type="EMBL" id="BAF58392.1"/>
    </source>
</evidence>
<dbReference type="HOGENOM" id="CLU_069356_12_2_9"/>
<keyword evidence="7" id="KW-1185">Reference proteome</keyword>
<dbReference type="KEGG" id="pth:PTH_0211"/>
<dbReference type="InterPro" id="IPR001647">
    <property type="entry name" value="HTH_TetR"/>
</dbReference>
<keyword evidence="1" id="KW-0805">Transcription regulation</keyword>
<dbReference type="SUPFAM" id="SSF46689">
    <property type="entry name" value="Homeodomain-like"/>
    <property type="match status" value="1"/>
</dbReference>
<dbReference type="Pfam" id="PF00440">
    <property type="entry name" value="TetR_N"/>
    <property type="match status" value="1"/>
</dbReference>
<dbReference type="Pfam" id="PF17932">
    <property type="entry name" value="TetR_C_24"/>
    <property type="match status" value="1"/>
</dbReference>
<organism evidence="6 7">
    <name type="scientific">Pelotomaculum thermopropionicum (strain DSM 13744 / JCM 10971 / SI)</name>
    <dbReference type="NCBI Taxonomy" id="370438"/>
    <lineage>
        <taxon>Bacteria</taxon>
        <taxon>Bacillati</taxon>
        <taxon>Bacillota</taxon>
        <taxon>Clostridia</taxon>
        <taxon>Eubacteriales</taxon>
        <taxon>Desulfotomaculaceae</taxon>
        <taxon>Pelotomaculum</taxon>
    </lineage>
</organism>
<dbReference type="PROSITE" id="PS50977">
    <property type="entry name" value="HTH_TETR_2"/>
    <property type="match status" value="1"/>
</dbReference>
<evidence type="ECO:0000256" key="3">
    <source>
        <dbReference type="ARBA" id="ARBA00023163"/>
    </source>
</evidence>
<protein>
    <submittedName>
        <fullName evidence="6">Transcriptional regulator</fullName>
    </submittedName>
</protein>
<dbReference type="Proteomes" id="UP000006556">
    <property type="component" value="Chromosome"/>
</dbReference>
<evidence type="ECO:0000256" key="1">
    <source>
        <dbReference type="ARBA" id="ARBA00023015"/>
    </source>
</evidence>
<dbReference type="eggNOG" id="COG1309">
    <property type="taxonomic scope" value="Bacteria"/>
</dbReference>
<keyword evidence="2 4" id="KW-0238">DNA-binding</keyword>
<dbReference type="InterPro" id="IPR036271">
    <property type="entry name" value="Tet_transcr_reg_TetR-rel_C_sf"/>
</dbReference>
<dbReference type="AlphaFoldDB" id="A5D5S5"/>
<evidence type="ECO:0000256" key="4">
    <source>
        <dbReference type="PROSITE-ProRule" id="PRU00335"/>
    </source>
</evidence>
<dbReference type="EMBL" id="AP009389">
    <property type="protein sequence ID" value="BAF58392.1"/>
    <property type="molecule type" value="Genomic_DNA"/>
</dbReference>
<keyword evidence="3" id="KW-0804">Transcription</keyword>
<dbReference type="SUPFAM" id="SSF48498">
    <property type="entry name" value="Tetracyclin repressor-like, C-terminal domain"/>
    <property type="match status" value="1"/>
</dbReference>
<dbReference type="InterPro" id="IPR009057">
    <property type="entry name" value="Homeodomain-like_sf"/>
</dbReference>
<dbReference type="InterPro" id="IPR050109">
    <property type="entry name" value="HTH-type_TetR-like_transc_reg"/>
</dbReference>
<name>A5D5S5_PELTS</name>
<evidence type="ECO:0000256" key="2">
    <source>
        <dbReference type="ARBA" id="ARBA00023125"/>
    </source>
</evidence>
<dbReference type="GO" id="GO:0000976">
    <property type="term" value="F:transcription cis-regulatory region binding"/>
    <property type="evidence" value="ECO:0007669"/>
    <property type="project" value="TreeGrafter"/>
</dbReference>
<dbReference type="Gene3D" id="1.10.357.10">
    <property type="entry name" value="Tetracycline Repressor, domain 2"/>
    <property type="match status" value="1"/>
</dbReference>
<reference evidence="7" key="1">
    <citation type="journal article" date="2008" name="Genome Res.">
        <title>The genome of Pelotomaculum thermopropionicum reveals niche-associated evolution in anaerobic microbiota.</title>
        <authorList>
            <person name="Kosaka T."/>
            <person name="Kato S."/>
            <person name="Shimoyama T."/>
            <person name="Ishii S."/>
            <person name="Abe T."/>
            <person name="Watanabe K."/>
        </authorList>
    </citation>
    <scope>NUCLEOTIDE SEQUENCE [LARGE SCALE GENOMIC DNA]</scope>
    <source>
        <strain evidence="7">DSM 13744 / JCM 10971 / SI</strain>
    </source>
</reference>
<dbReference type="PRINTS" id="PR00455">
    <property type="entry name" value="HTHTETR"/>
</dbReference>
<accession>A5D5S5</accession>
<dbReference type="InterPro" id="IPR041490">
    <property type="entry name" value="KstR2_TetR_C"/>
</dbReference>
<dbReference type="GO" id="GO:0003700">
    <property type="term" value="F:DNA-binding transcription factor activity"/>
    <property type="evidence" value="ECO:0007669"/>
    <property type="project" value="TreeGrafter"/>
</dbReference>
<evidence type="ECO:0000259" key="5">
    <source>
        <dbReference type="PROSITE" id="PS50977"/>
    </source>
</evidence>